<dbReference type="PANTHER" id="PTHR43138">
    <property type="entry name" value="ACETYLTRANSFERASE, GNAT FAMILY"/>
    <property type="match status" value="1"/>
</dbReference>
<evidence type="ECO:0000313" key="3">
    <source>
        <dbReference type="Proteomes" id="UP000644548"/>
    </source>
</evidence>
<dbReference type="CDD" id="cd04301">
    <property type="entry name" value="NAT_SF"/>
    <property type="match status" value="1"/>
</dbReference>
<dbReference type="InterPro" id="IPR000182">
    <property type="entry name" value="GNAT_dom"/>
</dbReference>
<dbReference type="SUPFAM" id="SSF55729">
    <property type="entry name" value="Acyl-CoA N-acyltransferases (Nat)"/>
    <property type="match status" value="1"/>
</dbReference>
<dbReference type="Proteomes" id="UP000644548">
    <property type="component" value="Unassembled WGS sequence"/>
</dbReference>
<evidence type="ECO:0000313" key="2">
    <source>
        <dbReference type="EMBL" id="GGS02981.1"/>
    </source>
</evidence>
<organism evidence="2 3">
    <name type="scientific">Deinococcus sedimenti</name>
    <dbReference type="NCBI Taxonomy" id="1867090"/>
    <lineage>
        <taxon>Bacteria</taxon>
        <taxon>Thermotogati</taxon>
        <taxon>Deinococcota</taxon>
        <taxon>Deinococci</taxon>
        <taxon>Deinococcales</taxon>
        <taxon>Deinococcaceae</taxon>
        <taxon>Deinococcus</taxon>
    </lineage>
</organism>
<dbReference type="InterPro" id="IPR016181">
    <property type="entry name" value="Acyl_CoA_acyltransferase"/>
</dbReference>
<comment type="caution">
    <text evidence="2">The sequence shown here is derived from an EMBL/GenBank/DDBJ whole genome shotgun (WGS) entry which is preliminary data.</text>
</comment>
<sequence>MTVAPSAPRYSGKCCILGLTLGHRPLIGGGYTTQVHIREYTEADWPAVWSIFQDVVTTGDTFPYDPAWSADQAHAVWVQPPPYHTVVACEGAEILGTAHMGRNRPGPGAHVATASFMVAGEARGQGVGRALSEYALTWAREQGFAAMQFNAVVESNTAAVRLYQTLGFQVIGTVPQAFKHPRLGLVGLHVMHCFL</sequence>
<dbReference type="PROSITE" id="PS51186">
    <property type="entry name" value="GNAT"/>
    <property type="match status" value="1"/>
</dbReference>
<dbReference type="Gene3D" id="3.40.630.30">
    <property type="match status" value="1"/>
</dbReference>
<dbReference type="PANTHER" id="PTHR43138:SF1">
    <property type="entry name" value="N-ACETYLTRANSFERASE ACA1"/>
    <property type="match status" value="1"/>
</dbReference>
<dbReference type="Pfam" id="PF00583">
    <property type="entry name" value="Acetyltransf_1"/>
    <property type="match status" value="1"/>
</dbReference>
<name>A0ABQ2S6P1_9DEIO</name>
<keyword evidence="3" id="KW-1185">Reference proteome</keyword>
<proteinExistence type="predicted"/>
<feature type="domain" description="N-acetyltransferase" evidence="1">
    <location>
        <begin position="35"/>
        <end position="195"/>
    </location>
</feature>
<reference evidence="3" key="1">
    <citation type="journal article" date="2019" name="Int. J. Syst. Evol. Microbiol.">
        <title>The Global Catalogue of Microorganisms (GCM) 10K type strain sequencing project: providing services to taxonomists for standard genome sequencing and annotation.</title>
        <authorList>
            <consortium name="The Broad Institute Genomics Platform"/>
            <consortium name="The Broad Institute Genome Sequencing Center for Infectious Disease"/>
            <person name="Wu L."/>
            <person name="Ma J."/>
        </authorList>
    </citation>
    <scope>NUCLEOTIDE SEQUENCE [LARGE SCALE GENOMIC DNA]</scope>
    <source>
        <strain evidence="3">JCM 31405</strain>
    </source>
</reference>
<gene>
    <name evidence="2" type="ORF">GCM10008960_32010</name>
</gene>
<protein>
    <submittedName>
        <fullName evidence="2">N-acetyltransferase</fullName>
    </submittedName>
</protein>
<dbReference type="InterPro" id="IPR052742">
    <property type="entry name" value="Mito_N-acetyltransferase"/>
</dbReference>
<dbReference type="EMBL" id="BMQN01000011">
    <property type="protein sequence ID" value="GGS02981.1"/>
    <property type="molecule type" value="Genomic_DNA"/>
</dbReference>
<accession>A0ABQ2S6P1</accession>
<evidence type="ECO:0000259" key="1">
    <source>
        <dbReference type="PROSITE" id="PS51186"/>
    </source>
</evidence>